<keyword evidence="12" id="KW-1185">Reference proteome</keyword>
<reference evidence="11" key="1">
    <citation type="submission" date="2023-04" db="EMBL/GenBank/DDBJ databases">
        <title>Comparative genomic analysis of Cohnella hashimotonis sp. nov., isolated from the International Space Station.</title>
        <authorList>
            <person name="Venkateswaran K."/>
            <person name="Simpson A."/>
        </authorList>
    </citation>
    <scope>NUCLEOTIDE SEQUENCE</scope>
    <source>
        <strain evidence="11">F6_2S_P_1</strain>
    </source>
</reference>
<dbReference type="Proteomes" id="UP001161691">
    <property type="component" value="Unassembled WGS sequence"/>
</dbReference>
<dbReference type="RefSeq" id="WP_282909900.1">
    <property type="nucleotide sequence ID" value="NZ_JAGRPV010000001.1"/>
</dbReference>
<dbReference type="InterPro" id="IPR051552">
    <property type="entry name" value="HptR"/>
</dbReference>
<dbReference type="PROSITE" id="PS01124">
    <property type="entry name" value="HTH_ARAC_FAMILY_2"/>
    <property type="match status" value="1"/>
</dbReference>
<dbReference type="CDD" id="cd17536">
    <property type="entry name" value="REC_YesN-like"/>
    <property type="match status" value="1"/>
</dbReference>
<dbReference type="InterPro" id="IPR009057">
    <property type="entry name" value="Homeodomain-like_sf"/>
</dbReference>
<keyword evidence="6" id="KW-0238">DNA-binding</keyword>
<dbReference type="Pfam" id="PF12833">
    <property type="entry name" value="HTH_18"/>
    <property type="match status" value="1"/>
</dbReference>
<dbReference type="SMART" id="SM00448">
    <property type="entry name" value="REC"/>
    <property type="match status" value="1"/>
</dbReference>
<evidence type="ECO:0000256" key="7">
    <source>
        <dbReference type="ARBA" id="ARBA00023163"/>
    </source>
</evidence>
<dbReference type="EMBL" id="JAGRPV010000001">
    <property type="protein sequence ID" value="MDI4647098.1"/>
    <property type="molecule type" value="Genomic_DNA"/>
</dbReference>
<proteinExistence type="predicted"/>
<keyword evidence="7" id="KW-0804">Transcription</keyword>
<dbReference type="InterPro" id="IPR001789">
    <property type="entry name" value="Sig_transdc_resp-reg_receiver"/>
</dbReference>
<dbReference type="SMART" id="SM00342">
    <property type="entry name" value="HTH_ARAC"/>
    <property type="match status" value="1"/>
</dbReference>
<evidence type="ECO:0000256" key="3">
    <source>
        <dbReference type="ARBA" id="ARBA00022553"/>
    </source>
</evidence>
<dbReference type="Gene3D" id="3.40.50.2300">
    <property type="match status" value="1"/>
</dbReference>
<evidence type="ECO:0000313" key="12">
    <source>
        <dbReference type="Proteomes" id="UP001161691"/>
    </source>
</evidence>
<keyword evidence="3 8" id="KW-0597">Phosphoprotein</keyword>
<feature type="domain" description="Response regulatory" evidence="10">
    <location>
        <begin position="2"/>
        <end position="120"/>
    </location>
</feature>
<feature type="domain" description="HTH araC/xylS-type" evidence="9">
    <location>
        <begin position="432"/>
        <end position="530"/>
    </location>
</feature>
<evidence type="ECO:0000259" key="9">
    <source>
        <dbReference type="PROSITE" id="PS01124"/>
    </source>
</evidence>
<evidence type="ECO:0000256" key="5">
    <source>
        <dbReference type="ARBA" id="ARBA00023015"/>
    </source>
</evidence>
<evidence type="ECO:0000256" key="1">
    <source>
        <dbReference type="ARBA" id="ARBA00004496"/>
    </source>
</evidence>
<dbReference type="Pfam" id="PF00072">
    <property type="entry name" value="Response_reg"/>
    <property type="match status" value="1"/>
</dbReference>
<gene>
    <name evidence="11" type="ORF">KB449_19125</name>
</gene>
<keyword evidence="4" id="KW-0902">Two-component regulatory system</keyword>
<evidence type="ECO:0000313" key="11">
    <source>
        <dbReference type="EMBL" id="MDI4647098.1"/>
    </source>
</evidence>
<comment type="subcellular location">
    <subcellularLocation>
        <location evidence="1">Cytoplasm</location>
    </subcellularLocation>
</comment>
<comment type="caution">
    <text evidence="11">The sequence shown here is derived from an EMBL/GenBank/DDBJ whole genome shotgun (WGS) entry which is preliminary data.</text>
</comment>
<protein>
    <submittedName>
        <fullName evidence="11">Response regulator</fullName>
    </submittedName>
</protein>
<feature type="modified residue" description="4-aspartylphosphate" evidence="8">
    <location>
        <position position="55"/>
    </location>
</feature>
<keyword evidence="5" id="KW-0805">Transcription regulation</keyword>
<dbReference type="InterPro" id="IPR011006">
    <property type="entry name" value="CheY-like_superfamily"/>
</dbReference>
<keyword evidence="2" id="KW-0963">Cytoplasm</keyword>
<evidence type="ECO:0000256" key="4">
    <source>
        <dbReference type="ARBA" id="ARBA00023012"/>
    </source>
</evidence>
<evidence type="ECO:0000259" key="10">
    <source>
        <dbReference type="PROSITE" id="PS50110"/>
    </source>
</evidence>
<organism evidence="11 12">
    <name type="scientific">Cohnella hashimotonis</name>
    <dbReference type="NCBI Taxonomy" id="2826895"/>
    <lineage>
        <taxon>Bacteria</taxon>
        <taxon>Bacillati</taxon>
        <taxon>Bacillota</taxon>
        <taxon>Bacilli</taxon>
        <taxon>Bacillales</taxon>
        <taxon>Paenibacillaceae</taxon>
        <taxon>Cohnella</taxon>
    </lineage>
</organism>
<accession>A0ABT6TJS5</accession>
<dbReference type="SUPFAM" id="SSF46689">
    <property type="entry name" value="Homeodomain-like"/>
    <property type="match status" value="2"/>
</dbReference>
<dbReference type="SUPFAM" id="SSF52172">
    <property type="entry name" value="CheY-like"/>
    <property type="match status" value="1"/>
</dbReference>
<evidence type="ECO:0000256" key="2">
    <source>
        <dbReference type="ARBA" id="ARBA00022490"/>
    </source>
</evidence>
<evidence type="ECO:0000256" key="8">
    <source>
        <dbReference type="PROSITE-ProRule" id="PRU00169"/>
    </source>
</evidence>
<dbReference type="Gene3D" id="1.10.10.60">
    <property type="entry name" value="Homeodomain-like"/>
    <property type="match status" value="2"/>
</dbReference>
<dbReference type="PANTHER" id="PTHR42713">
    <property type="entry name" value="HISTIDINE KINASE-RELATED"/>
    <property type="match status" value="1"/>
</dbReference>
<name>A0ABT6TJS5_9BACL</name>
<dbReference type="InterPro" id="IPR018060">
    <property type="entry name" value="HTH_AraC"/>
</dbReference>
<evidence type="ECO:0000256" key="6">
    <source>
        <dbReference type="ARBA" id="ARBA00023125"/>
    </source>
</evidence>
<sequence length="538" mass="61438">MKIAIVDDESLVRVGFQTIIDWTANGYEVQGVYRNGKEAWEAFSASDFPDVLLTDIRMPEMDGLELIDNIRKQDADMIILILSSFEEIEYYRKSIQLGVQDYIPKHLFDPDELIATLSRLTKKKAAAATHVQQDRTEAMMAETQRLIISSRALPGVIPLAGSTLKSEYPQIAERMGNRGNVYWVAVRDVPDEHPYMDSDISAMRFLLHDLMNRTEYVIPLGTDRSVFYGLLIVPAGAEASEEAGFEQGMHNLVKEWIDTVKQNLAISVAVGLSLPGVFEDSKMLRCEAERTLDVAFYEGPGIYRFQHGMSLDGQTIGTPTWLTWQDEILSFVRSRPAPAMGERLDSLKERMIMQCSPEEAIRIAKWIFKAYMHERAEDEFHLVEGESDPNPRRAAFESTNYFRSWAELETMLLQAIEEYELLAKKRSNPWLQPILTFIEERFSDNIRLEDAASIAGLNVNYFSHRFSQEAGMTFLEFLTRLRVRKAMGLMKNERLSAEEAASRVGYTNANYFVKVFKKITGITISEFKNAGYNEKNRT</sequence>
<dbReference type="PROSITE" id="PS50110">
    <property type="entry name" value="RESPONSE_REGULATORY"/>
    <property type="match status" value="1"/>
</dbReference>
<dbReference type="PANTHER" id="PTHR42713:SF3">
    <property type="entry name" value="TRANSCRIPTIONAL REGULATORY PROTEIN HPTR"/>
    <property type="match status" value="1"/>
</dbReference>